<organism evidence="3 4">
    <name type="scientific">Pochonia chlamydosporia 170</name>
    <dbReference type="NCBI Taxonomy" id="1380566"/>
    <lineage>
        <taxon>Eukaryota</taxon>
        <taxon>Fungi</taxon>
        <taxon>Dikarya</taxon>
        <taxon>Ascomycota</taxon>
        <taxon>Pezizomycotina</taxon>
        <taxon>Sordariomycetes</taxon>
        <taxon>Hypocreomycetidae</taxon>
        <taxon>Hypocreales</taxon>
        <taxon>Clavicipitaceae</taxon>
        <taxon>Pochonia</taxon>
    </lineage>
</organism>
<dbReference type="STRING" id="1380566.A0A179FJ69"/>
<evidence type="ECO:0000313" key="3">
    <source>
        <dbReference type="EMBL" id="OAQ65427.1"/>
    </source>
</evidence>
<sequence length="373" mass="40541">MAPIRVGIIGLSTAKDFSGGGTWTAATHLPALQNLPDDYEIVALANSTVESAQRSAAAHNLPASVKKYGSPEDIAKNPDVDLVVVSVQVQKHYELVKPALLHGKKALVEWPLAATPAEIDELTDLARKSGAATAVGVQGRAAPIVVKLKEIISSGQIGDVFSSTVVISWSRFQTDTWADDVKYYLDMESGGNEFTITFGHFLDTFVQVLGDIPDPQAILRTNYKTTKLVNSNGEVLLDNYRKTSPDHIFIQGITEKEVLSSFAVRKSKGSIEDIGIRWIISGSKGEVSVTGPEMWQLLDKELQLQLKIGSEPVQTLSFDDWRVEAAKKVNPVAANVASMYDAFAKGDESRYATFESATKTHKLLDRIRKAAGV</sequence>
<feature type="domain" description="Gal80p-like C-terminal" evidence="2">
    <location>
        <begin position="143"/>
        <end position="291"/>
    </location>
</feature>
<reference evidence="3 4" key="1">
    <citation type="journal article" date="2016" name="PLoS Pathog.">
        <title>Biosynthesis of antibiotic leucinostatins in bio-control fungus Purpureocillium lilacinum and their inhibition on phytophthora revealed by genome mining.</title>
        <authorList>
            <person name="Wang G."/>
            <person name="Liu Z."/>
            <person name="Lin R."/>
            <person name="Li E."/>
            <person name="Mao Z."/>
            <person name="Ling J."/>
            <person name="Yang Y."/>
            <person name="Yin W.B."/>
            <person name="Xie B."/>
        </authorList>
    </citation>
    <scope>NUCLEOTIDE SEQUENCE [LARGE SCALE GENOMIC DNA]</scope>
    <source>
        <strain evidence="3">170</strain>
    </source>
</reference>
<dbReference type="InterPro" id="IPR036291">
    <property type="entry name" value="NAD(P)-bd_dom_sf"/>
</dbReference>
<dbReference type="Proteomes" id="UP000078397">
    <property type="component" value="Unassembled WGS sequence"/>
</dbReference>
<dbReference type="PANTHER" id="PTHR43708">
    <property type="entry name" value="CONSERVED EXPRESSED OXIDOREDUCTASE (EUROFUNG)"/>
    <property type="match status" value="1"/>
</dbReference>
<dbReference type="Pfam" id="PF01408">
    <property type="entry name" value="GFO_IDH_MocA"/>
    <property type="match status" value="1"/>
</dbReference>
<name>A0A179FJ69_METCM</name>
<gene>
    <name evidence="3" type="ORF">VFPPC_06523</name>
</gene>
<dbReference type="InterPro" id="IPR000683">
    <property type="entry name" value="Gfo/Idh/MocA-like_OxRdtase_N"/>
</dbReference>
<dbReference type="SUPFAM" id="SSF51735">
    <property type="entry name" value="NAD(P)-binding Rossmann-fold domains"/>
    <property type="match status" value="1"/>
</dbReference>
<evidence type="ECO:0000259" key="2">
    <source>
        <dbReference type="Pfam" id="PF22685"/>
    </source>
</evidence>
<dbReference type="GeneID" id="28849538"/>
<evidence type="ECO:0000259" key="1">
    <source>
        <dbReference type="Pfam" id="PF01408"/>
    </source>
</evidence>
<dbReference type="InterPro" id="IPR055080">
    <property type="entry name" value="Gal80p-like_C"/>
</dbReference>
<proteinExistence type="predicted"/>
<dbReference type="EMBL" id="LSBJ02000005">
    <property type="protein sequence ID" value="OAQ65427.1"/>
    <property type="molecule type" value="Genomic_DNA"/>
</dbReference>
<dbReference type="PANTHER" id="PTHR43708:SF1">
    <property type="entry name" value="GALACTOSE_LACTOSE METABOLISM REGULATORY PROTEIN GAL80"/>
    <property type="match status" value="1"/>
</dbReference>
<dbReference type="Gene3D" id="3.40.50.720">
    <property type="entry name" value="NAD(P)-binding Rossmann-like Domain"/>
    <property type="match status" value="1"/>
</dbReference>
<dbReference type="RefSeq" id="XP_018142741.1">
    <property type="nucleotide sequence ID" value="XM_018285544.1"/>
</dbReference>
<dbReference type="InterPro" id="IPR051317">
    <property type="entry name" value="Gfo/Idh/MocA_oxidoreduct"/>
</dbReference>
<evidence type="ECO:0000313" key="4">
    <source>
        <dbReference type="Proteomes" id="UP000078397"/>
    </source>
</evidence>
<feature type="domain" description="Gfo/Idh/MocA-like oxidoreductase N-terminal" evidence="1">
    <location>
        <begin position="19"/>
        <end position="136"/>
    </location>
</feature>
<keyword evidence="4" id="KW-1185">Reference proteome</keyword>
<dbReference type="AlphaFoldDB" id="A0A179FJ69"/>
<dbReference type="KEGG" id="pchm:VFPPC_06523"/>
<dbReference type="OrthoDB" id="64915at2759"/>
<accession>A0A179FJ69</accession>
<protein>
    <submittedName>
        <fullName evidence="3">Oxidoreductase</fullName>
    </submittedName>
</protein>
<comment type="caution">
    <text evidence="3">The sequence shown here is derived from an EMBL/GenBank/DDBJ whole genome shotgun (WGS) entry which is preliminary data.</text>
</comment>
<dbReference type="Pfam" id="PF22685">
    <property type="entry name" value="Gal80p_C-like"/>
    <property type="match status" value="1"/>
</dbReference>
<dbReference type="GO" id="GO:0000166">
    <property type="term" value="F:nucleotide binding"/>
    <property type="evidence" value="ECO:0007669"/>
    <property type="project" value="InterPro"/>
</dbReference>
<dbReference type="Gene3D" id="3.30.360.10">
    <property type="entry name" value="Dihydrodipicolinate Reductase, domain 2"/>
    <property type="match status" value="1"/>
</dbReference>
<dbReference type="SUPFAM" id="SSF55347">
    <property type="entry name" value="Glyceraldehyde-3-phosphate dehydrogenase-like, C-terminal domain"/>
    <property type="match status" value="1"/>
</dbReference>